<gene>
    <name evidence="3" type="ORF">AXFE_27390</name>
</gene>
<dbReference type="Proteomes" id="UP000032360">
    <property type="component" value="Unassembled WGS sequence"/>
</dbReference>
<dbReference type="EMBL" id="JXYS01000084">
    <property type="protein sequence ID" value="KJF16395.1"/>
    <property type="molecule type" value="Genomic_DNA"/>
</dbReference>
<evidence type="ECO:0000313" key="4">
    <source>
        <dbReference type="Proteomes" id="UP000032360"/>
    </source>
</evidence>
<keyword evidence="4" id="KW-1185">Reference proteome</keyword>
<comment type="caution">
    <text evidence="3">The sequence shown here is derived from an EMBL/GenBank/DDBJ whole genome shotgun (WGS) entry which is preliminary data.</text>
</comment>
<proteinExistence type="predicted"/>
<keyword evidence="2" id="KW-1133">Transmembrane helix</keyword>
<sequence length="75" mass="8365">MSSTDQIGDLTGNSRPGEKGSYKREMDDGYYLTGPLPFVYVVFFVYVFYQSTEGRTLSSVELALSQLRGLPGLRC</sequence>
<name>A0A0D8HEL7_9ACTN</name>
<keyword evidence="2" id="KW-0472">Membrane</keyword>
<feature type="compositionally biased region" description="Polar residues" evidence="1">
    <location>
        <begin position="1"/>
        <end position="14"/>
    </location>
</feature>
<reference evidence="3 4" key="1">
    <citation type="submission" date="2015-01" db="EMBL/GenBank/DDBJ databases">
        <title>Draft genome of the acidophilic iron oxidizer Acidithrix ferrooxidans strain Py-F3.</title>
        <authorList>
            <person name="Poehlein A."/>
            <person name="Eisen S."/>
            <person name="Schloemann M."/>
            <person name="Johnson B.D."/>
            <person name="Daniel R."/>
            <person name="Muehling M."/>
        </authorList>
    </citation>
    <scope>NUCLEOTIDE SEQUENCE [LARGE SCALE GENOMIC DNA]</scope>
    <source>
        <strain evidence="3 4">Py-F3</strain>
    </source>
</reference>
<dbReference type="AlphaFoldDB" id="A0A0D8HEL7"/>
<evidence type="ECO:0000256" key="1">
    <source>
        <dbReference type="SAM" id="MobiDB-lite"/>
    </source>
</evidence>
<evidence type="ECO:0000313" key="3">
    <source>
        <dbReference type="EMBL" id="KJF16395.1"/>
    </source>
</evidence>
<keyword evidence="2" id="KW-0812">Transmembrane</keyword>
<feature type="transmembrane region" description="Helical" evidence="2">
    <location>
        <begin position="29"/>
        <end position="49"/>
    </location>
</feature>
<feature type="region of interest" description="Disordered" evidence="1">
    <location>
        <begin position="1"/>
        <end position="22"/>
    </location>
</feature>
<evidence type="ECO:0000256" key="2">
    <source>
        <dbReference type="SAM" id="Phobius"/>
    </source>
</evidence>
<protein>
    <submittedName>
        <fullName evidence="3">Uncharacterized protein</fullName>
    </submittedName>
</protein>
<organism evidence="3 4">
    <name type="scientific">Acidithrix ferrooxidans</name>
    <dbReference type="NCBI Taxonomy" id="1280514"/>
    <lineage>
        <taxon>Bacteria</taxon>
        <taxon>Bacillati</taxon>
        <taxon>Actinomycetota</taxon>
        <taxon>Acidimicrobiia</taxon>
        <taxon>Acidimicrobiales</taxon>
        <taxon>Acidimicrobiaceae</taxon>
        <taxon>Acidithrix</taxon>
    </lineage>
</organism>
<accession>A0A0D8HEL7</accession>